<name>A0A0F9S6V1_9ZZZZ</name>
<gene>
    <name evidence="1" type="ORF">LCGC14_0888930</name>
</gene>
<organism evidence="1">
    <name type="scientific">marine sediment metagenome</name>
    <dbReference type="NCBI Taxonomy" id="412755"/>
    <lineage>
        <taxon>unclassified sequences</taxon>
        <taxon>metagenomes</taxon>
        <taxon>ecological metagenomes</taxon>
    </lineage>
</organism>
<proteinExistence type="predicted"/>
<protein>
    <submittedName>
        <fullName evidence="1">Uncharacterized protein</fullName>
    </submittedName>
</protein>
<reference evidence="1" key="1">
    <citation type="journal article" date="2015" name="Nature">
        <title>Complex archaea that bridge the gap between prokaryotes and eukaryotes.</title>
        <authorList>
            <person name="Spang A."/>
            <person name="Saw J.H."/>
            <person name="Jorgensen S.L."/>
            <person name="Zaremba-Niedzwiedzka K."/>
            <person name="Martijn J."/>
            <person name="Lind A.E."/>
            <person name="van Eijk R."/>
            <person name="Schleper C."/>
            <person name="Guy L."/>
            <person name="Ettema T.J."/>
        </authorList>
    </citation>
    <scope>NUCLEOTIDE SEQUENCE</scope>
</reference>
<dbReference type="EMBL" id="LAZR01002835">
    <property type="protein sequence ID" value="KKN25038.1"/>
    <property type="molecule type" value="Genomic_DNA"/>
</dbReference>
<sequence>MAKCSKCKKRKGKRHCVALGDYLCSLCCGLLREKEIHCPQSCTFLEKHKPYQEQRIIEKKQVSFPKGLSPEEDILNDERMAWLAVHIEAPLKEYSEKKEAFTDREALLSLEYAREKIEKDKGLFFIPEEKSKPKNETGEAIFQNIERCRYERKIILPGEIATYKKEEKIQCLERIIFGVKFWAKGNFEGRNYIDQVIKRFARIKDLSHQKKIITT</sequence>
<accession>A0A0F9S6V1</accession>
<comment type="caution">
    <text evidence="1">The sequence shown here is derived from an EMBL/GenBank/DDBJ whole genome shotgun (WGS) entry which is preliminary data.</text>
</comment>
<dbReference type="AlphaFoldDB" id="A0A0F9S6V1"/>
<evidence type="ECO:0000313" key="1">
    <source>
        <dbReference type="EMBL" id="KKN25038.1"/>
    </source>
</evidence>